<dbReference type="Pfam" id="PF07475">
    <property type="entry name" value="Hpr_kinase_C"/>
    <property type="match status" value="1"/>
</dbReference>
<dbReference type="InterPro" id="IPR027417">
    <property type="entry name" value="P-loop_NTPase"/>
</dbReference>
<dbReference type="Proteomes" id="UP001155840">
    <property type="component" value="Unassembled WGS sequence"/>
</dbReference>
<evidence type="ECO:0000313" key="2">
    <source>
        <dbReference type="EMBL" id="NHT76291.1"/>
    </source>
</evidence>
<dbReference type="AlphaFoldDB" id="A0AA43ZH32"/>
<protein>
    <submittedName>
        <fullName evidence="2">HPr kinase/phosphorylase</fullName>
    </submittedName>
</protein>
<keyword evidence="3" id="KW-1185">Reference proteome</keyword>
<dbReference type="GO" id="GO:0000155">
    <property type="term" value="F:phosphorelay sensor kinase activity"/>
    <property type="evidence" value="ECO:0007669"/>
    <property type="project" value="InterPro"/>
</dbReference>
<sequence>MRQDATGHGSPADDEAAPRNIHATAIVLGTLGYLFVGPSGTGKTSAALACLSSAARRGWNAALVSDDQVLVSLRSGRLVARAPVTIAGLAELRGVGPIPVRTVKAAILSYAVLPVAPPFDMRVAPEAETWDVGPVALPLLRLPLLPGLDPLDALSRFSAL</sequence>
<reference evidence="2" key="1">
    <citation type="submission" date="2020-03" db="EMBL/GenBank/DDBJ databases">
        <title>Ferranicluibacter endophyticum gen. nov., sp. nov., a new genus isolated from Rubus ulmifolius Schott. stem.</title>
        <authorList>
            <person name="Roca-Couso R."/>
            <person name="Flores-Felix J.D."/>
            <person name="Igual J.M."/>
            <person name="Rivas R."/>
        </authorList>
    </citation>
    <scope>NUCLEOTIDE SEQUENCE</scope>
    <source>
        <strain evidence="2">CRRU44</strain>
    </source>
</reference>
<proteinExistence type="predicted"/>
<comment type="caution">
    <text evidence="2">The sequence shown here is derived from an EMBL/GenBank/DDBJ whole genome shotgun (WGS) entry which is preliminary data.</text>
</comment>
<accession>A0AA43ZH32</accession>
<dbReference type="Gene3D" id="3.40.50.300">
    <property type="entry name" value="P-loop containing nucleotide triphosphate hydrolases"/>
    <property type="match status" value="1"/>
</dbReference>
<dbReference type="GO" id="GO:0006109">
    <property type="term" value="P:regulation of carbohydrate metabolic process"/>
    <property type="evidence" value="ECO:0007669"/>
    <property type="project" value="InterPro"/>
</dbReference>
<keyword evidence="2" id="KW-0808">Transferase</keyword>
<name>A0AA43ZH32_9HYPH</name>
<evidence type="ECO:0000313" key="3">
    <source>
        <dbReference type="Proteomes" id="UP001155840"/>
    </source>
</evidence>
<keyword evidence="2" id="KW-0418">Kinase</keyword>
<dbReference type="SUPFAM" id="SSF53795">
    <property type="entry name" value="PEP carboxykinase-like"/>
    <property type="match status" value="1"/>
</dbReference>
<dbReference type="InterPro" id="IPR011104">
    <property type="entry name" value="Hpr_kin/Pase_C"/>
</dbReference>
<dbReference type="EMBL" id="JAANCM010000004">
    <property type="protein sequence ID" value="NHT76291.1"/>
    <property type="molecule type" value="Genomic_DNA"/>
</dbReference>
<gene>
    <name evidence="2" type="ORF">G8E10_11130</name>
</gene>
<organism evidence="2 3">
    <name type="scientific">Ferranicluibacter rubi</name>
    <dbReference type="NCBI Taxonomy" id="2715133"/>
    <lineage>
        <taxon>Bacteria</taxon>
        <taxon>Pseudomonadati</taxon>
        <taxon>Pseudomonadota</taxon>
        <taxon>Alphaproteobacteria</taxon>
        <taxon>Hyphomicrobiales</taxon>
        <taxon>Rhizobiaceae</taxon>
        <taxon>Ferranicluibacter</taxon>
    </lineage>
</organism>
<evidence type="ECO:0000259" key="1">
    <source>
        <dbReference type="Pfam" id="PF07475"/>
    </source>
</evidence>
<feature type="domain" description="HPr kinase/phosphorylase C-terminal" evidence="1">
    <location>
        <begin position="19"/>
        <end position="102"/>
    </location>
</feature>
<dbReference type="GO" id="GO:0005524">
    <property type="term" value="F:ATP binding"/>
    <property type="evidence" value="ECO:0007669"/>
    <property type="project" value="InterPro"/>
</dbReference>